<accession>A0A1A9RJP5</accession>
<dbReference type="RefSeq" id="WP_064087746.1">
    <property type="nucleotide sequence ID" value="NZ_LXSG01000033.1"/>
</dbReference>
<comment type="caution">
    <text evidence="3">The sequence shown here is derived from an EMBL/GenBank/DDBJ whole genome shotgun (WGS) entry which is preliminary data.</text>
</comment>
<protein>
    <submittedName>
        <fullName evidence="3">Serine/threonine protein phosphatase</fullName>
    </submittedName>
</protein>
<dbReference type="SUPFAM" id="SSF81606">
    <property type="entry name" value="PP2C-like"/>
    <property type="match status" value="1"/>
</dbReference>
<evidence type="ECO:0000259" key="2">
    <source>
        <dbReference type="PROSITE" id="PS51746"/>
    </source>
</evidence>
<dbReference type="CDD" id="cd00143">
    <property type="entry name" value="PP2Cc"/>
    <property type="match status" value="1"/>
</dbReference>
<dbReference type="SMART" id="SM00332">
    <property type="entry name" value="PP2Cc"/>
    <property type="match status" value="1"/>
</dbReference>
<organism evidence="3 4">
    <name type="scientific">Eikenella corrodens</name>
    <dbReference type="NCBI Taxonomy" id="539"/>
    <lineage>
        <taxon>Bacteria</taxon>
        <taxon>Pseudomonadati</taxon>
        <taxon>Pseudomonadota</taxon>
        <taxon>Betaproteobacteria</taxon>
        <taxon>Neisseriales</taxon>
        <taxon>Neisseriaceae</taxon>
        <taxon>Eikenella</taxon>
    </lineage>
</organism>
<reference evidence="4" key="1">
    <citation type="submission" date="2016-05" db="EMBL/GenBank/DDBJ databases">
        <title>Draft genome of Corynebacterium afermentans subsp. afermentans LCDC 88199T.</title>
        <authorList>
            <person name="Bernier A.-M."/>
            <person name="Bernard K."/>
        </authorList>
    </citation>
    <scope>NUCLEOTIDE SEQUENCE [LARGE SCALE GENOMIC DNA]</scope>
    <source>
        <strain evidence="4">NML04-0072</strain>
    </source>
</reference>
<dbReference type="Proteomes" id="UP000077589">
    <property type="component" value="Unassembled WGS sequence"/>
</dbReference>
<dbReference type="AlphaFoldDB" id="A0A1A9RJP5"/>
<dbReference type="PROSITE" id="PS51746">
    <property type="entry name" value="PPM_2"/>
    <property type="match status" value="1"/>
</dbReference>
<evidence type="ECO:0000313" key="4">
    <source>
        <dbReference type="Proteomes" id="UP000077589"/>
    </source>
</evidence>
<proteinExistence type="predicted"/>
<name>A0A1A9RJP5_EIKCO</name>
<feature type="compositionally biased region" description="Low complexity" evidence="1">
    <location>
        <begin position="328"/>
        <end position="374"/>
    </location>
</feature>
<feature type="domain" description="PPM-type phosphatase" evidence="2">
    <location>
        <begin position="2"/>
        <end position="246"/>
    </location>
</feature>
<sequence length="393" mass="41379">MQINFYQGQHIGQREEQQDALGNLVLSPQHKLYVLADGMGGQHGGQIAGKTVVAAFLGYFQQHGLHEAEQDLRQALQQANQALADTLRRQPELKGMGTTVIAVVVDETDNCYSYISVGDSPLYSYNQGSLRRINANHAFAEDLKRMIAAGEISSEAAERHPARHAVTSAVMGKDIAHIDCASGTLAPGELLLLASDGVQTLSDEEIGQTLAAASDSLEDKVNALLTVVQARQHPHQDNTSLILVQASAEQAASATQVRSLPTQTLPSNESASTARISGTPPSALPTPRSPTRGLIIGFILGALLVGTWWFTSDRATLPMPPNKDIPAASAPMMASSPAASLPAASEPNKPAFPSSASKPSAAASRPKNPPAASVPLPPIPPLTPRDSSAPQTR</sequence>
<evidence type="ECO:0000256" key="1">
    <source>
        <dbReference type="SAM" id="MobiDB-lite"/>
    </source>
</evidence>
<dbReference type="InterPro" id="IPR036457">
    <property type="entry name" value="PPM-type-like_dom_sf"/>
</dbReference>
<feature type="compositionally biased region" description="Polar residues" evidence="1">
    <location>
        <begin position="255"/>
        <end position="280"/>
    </location>
</feature>
<dbReference type="OrthoDB" id="9801841at2"/>
<feature type="region of interest" description="Disordered" evidence="1">
    <location>
        <begin position="328"/>
        <end position="393"/>
    </location>
</feature>
<feature type="region of interest" description="Disordered" evidence="1">
    <location>
        <begin position="254"/>
        <end position="289"/>
    </location>
</feature>
<evidence type="ECO:0000313" key="3">
    <source>
        <dbReference type="EMBL" id="OAM18560.1"/>
    </source>
</evidence>
<dbReference type="InterPro" id="IPR001932">
    <property type="entry name" value="PPM-type_phosphatase-like_dom"/>
</dbReference>
<dbReference type="EMBL" id="LXSG01000033">
    <property type="protein sequence ID" value="OAM18560.1"/>
    <property type="molecule type" value="Genomic_DNA"/>
</dbReference>
<dbReference type="Gene3D" id="3.60.40.10">
    <property type="entry name" value="PPM-type phosphatase domain"/>
    <property type="match status" value="1"/>
</dbReference>
<dbReference type="SMART" id="SM00331">
    <property type="entry name" value="PP2C_SIG"/>
    <property type="match status" value="1"/>
</dbReference>
<gene>
    <name evidence="3" type="ORF">A7P90_06430</name>
</gene>
<dbReference type="Pfam" id="PF13672">
    <property type="entry name" value="PP2C_2"/>
    <property type="match status" value="1"/>
</dbReference>